<dbReference type="GeneID" id="18825324"/>
<feature type="region of interest" description="Disordered" evidence="8">
    <location>
        <begin position="149"/>
        <end position="209"/>
    </location>
</feature>
<evidence type="ECO:0000256" key="4">
    <source>
        <dbReference type="ARBA" id="ARBA00023242"/>
    </source>
</evidence>
<evidence type="ECO:0000256" key="8">
    <source>
        <dbReference type="SAM" id="MobiDB-lite"/>
    </source>
</evidence>
<evidence type="ECO:0000256" key="1">
    <source>
        <dbReference type="ARBA" id="ARBA00004604"/>
    </source>
</evidence>
<dbReference type="OMA" id="HFAEDFG"/>
<dbReference type="InterPro" id="IPR012173">
    <property type="entry name" value="Mpp10"/>
</dbReference>
<feature type="compositionally biased region" description="Basic and acidic residues" evidence="8">
    <location>
        <begin position="645"/>
        <end position="658"/>
    </location>
</feature>
<feature type="region of interest" description="Disordered" evidence="8">
    <location>
        <begin position="344"/>
        <end position="444"/>
    </location>
</feature>
<feature type="compositionally biased region" description="Acidic residues" evidence="8">
    <location>
        <begin position="127"/>
        <end position="140"/>
    </location>
</feature>
<comment type="function">
    <text evidence="7">Involved in nucleolar processing of pre-18S ribosomal RNA.</text>
</comment>
<dbReference type="RefSeq" id="XP_007325643.1">
    <property type="nucleotide sequence ID" value="XM_007325581.1"/>
</dbReference>
<protein>
    <recommendedName>
        <fullName evidence="7">U3 small nucleolar ribonucleoprotein protein MPP10</fullName>
    </recommendedName>
</protein>
<feature type="region of interest" description="Disordered" evidence="8">
    <location>
        <begin position="637"/>
        <end position="693"/>
    </location>
</feature>
<evidence type="ECO:0000256" key="7">
    <source>
        <dbReference type="PIRNR" id="PIRNR017300"/>
    </source>
</evidence>
<accession>K5X7G0</accession>
<sequence>MSTSEALPVPRELDNVTNLLDEHLDSLAYGSSLIQNAALQAAKHIFDTYSLLSSLNTLQKPKTRSQARANKSQPQTVLNKSFEPTPLSSLLIEGMDQEQVWMQLDLRSQMVCDLLDYALETGKSEEGSSDGEEDDEGEDDDDRLQKIMEAIDEGKDIDLDDIREELGEDMDVDEESATEDDESESSENAVDDTEHIVQLRSDEEQSDNADAAITLFDAIKASSRPKRKKHADHGLNDDFFDLDAFNAEIEQAEAKSSSRGQLADEDSDSEDEDMSLDLFAPVDEEVDESEDTNDVFYRDFFEPPRNADSRSPAKISSNRKSRVRFHDEVRVKKIKAKGKNLPLNLLRGINISDDDGDDGEGNIDVDLENLENEDEGAWSEDEPMEDSEFSDASDEQASEGYSSSQSRASDEDDNQTMERFKDDLFAEDEEKDDNDDMTTHEKQQAALREQIAQMEDENVAKKDWTLMGEADSRSRPQNSLLEEDLEFERVMKAAPVISEEVVQGLEQRIKARILDNRFDDVVRVRPLEDKPFLPSRMLELQDTKSTQSLAQLYENDYLASQSGAGNKGDEKIKRQHEEIEKDWEKICSKLDALCNAHFVPKQPKAVISTVSNVATASMESALPTAMATSSMLAPEEVFNPAGGETRSRSELTPSEKRALHTKQRKAKKKQRDILEKSRDKVTTPAKSIGKVKKEKQTALNNIVKTGKGVTVVGKQAKSNSSSKGRPKSRTQ</sequence>
<dbReference type="InParanoid" id="K5X7G0"/>
<organism evidence="9 10">
    <name type="scientific">Agaricus bisporus var. burnettii (strain JB137-S8 / ATCC MYA-4627 / FGSC 10392)</name>
    <name type="common">White button mushroom</name>
    <dbReference type="NCBI Taxonomy" id="597362"/>
    <lineage>
        <taxon>Eukaryota</taxon>
        <taxon>Fungi</taxon>
        <taxon>Dikarya</taxon>
        <taxon>Basidiomycota</taxon>
        <taxon>Agaricomycotina</taxon>
        <taxon>Agaricomycetes</taxon>
        <taxon>Agaricomycetidae</taxon>
        <taxon>Agaricales</taxon>
        <taxon>Agaricineae</taxon>
        <taxon>Agaricaceae</taxon>
        <taxon>Agaricus</taxon>
    </lineage>
</organism>
<feature type="region of interest" description="Disordered" evidence="8">
    <location>
        <begin position="710"/>
        <end position="731"/>
    </location>
</feature>
<comment type="subcellular location">
    <subcellularLocation>
        <location evidence="1 7">Nucleus</location>
        <location evidence="1 7">Nucleolus</location>
    </subcellularLocation>
</comment>
<gene>
    <name evidence="9" type="ORF">AGABI1DRAFT_117323</name>
</gene>
<feature type="compositionally biased region" description="Basic residues" evidence="8">
    <location>
        <begin position="659"/>
        <end position="670"/>
    </location>
</feature>
<dbReference type="GO" id="GO:0005732">
    <property type="term" value="C:sno(s)RNA-containing ribonucleoprotein complex"/>
    <property type="evidence" value="ECO:0007669"/>
    <property type="project" value="UniProtKB-UniRule"/>
</dbReference>
<feature type="compositionally biased region" description="Acidic residues" evidence="8">
    <location>
        <begin position="158"/>
        <end position="191"/>
    </location>
</feature>
<dbReference type="FunCoup" id="K5X7G0">
    <property type="interactions" value="484"/>
</dbReference>
<dbReference type="GO" id="GO:0034457">
    <property type="term" value="C:Mpp10 complex"/>
    <property type="evidence" value="ECO:0007669"/>
    <property type="project" value="UniProtKB-UniRule"/>
</dbReference>
<dbReference type="PIRSF" id="PIRSF017300">
    <property type="entry name" value="snoRNP_Mpp10"/>
    <property type="match status" value="1"/>
</dbReference>
<dbReference type="HOGENOM" id="CLU_011271_2_0_1"/>
<feature type="region of interest" description="Disordered" evidence="8">
    <location>
        <begin position="61"/>
        <end position="81"/>
    </location>
</feature>
<evidence type="ECO:0000256" key="2">
    <source>
        <dbReference type="ARBA" id="ARBA00022517"/>
    </source>
</evidence>
<dbReference type="PANTHER" id="PTHR17039:SF0">
    <property type="entry name" value="U3 SMALL NUCLEOLAR RIBONUCLEOPROTEIN PROTEIN MPP10"/>
    <property type="match status" value="1"/>
</dbReference>
<proteinExistence type="inferred from homology"/>
<feature type="compositionally biased region" description="Acidic residues" evidence="8">
    <location>
        <begin position="352"/>
        <end position="397"/>
    </location>
</feature>
<feature type="compositionally biased region" description="Basic and acidic residues" evidence="8">
    <location>
        <begin position="671"/>
        <end position="681"/>
    </location>
</feature>
<dbReference type="PANTHER" id="PTHR17039">
    <property type="entry name" value="U3 SMALL NUCLEOLAR RIBONUCLEOPROTEIN PROTEIN MPP10"/>
    <property type="match status" value="1"/>
</dbReference>
<keyword evidence="5 7" id="KW-0687">Ribonucleoprotein</keyword>
<feature type="region of interest" description="Disordered" evidence="8">
    <location>
        <begin position="251"/>
        <end position="323"/>
    </location>
</feature>
<keyword evidence="10" id="KW-1185">Reference proteome</keyword>
<dbReference type="Proteomes" id="UP000008493">
    <property type="component" value="Unassembled WGS sequence"/>
</dbReference>
<feature type="compositionally biased region" description="Acidic residues" evidence="8">
    <location>
        <begin position="263"/>
        <end position="275"/>
    </location>
</feature>
<keyword evidence="2 7" id="KW-0690">Ribosome biogenesis</keyword>
<evidence type="ECO:0000256" key="6">
    <source>
        <dbReference type="ARBA" id="ARBA00029455"/>
    </source>
</evidence>
<feature type="region of interest" description="Disordered" evidence="8">
    <location>
        <begin position="121"/>
        <end position="140"/>
    </location>
</feature>
<feature type="compositionally biased region" description="Acidic residues" evidence="8">
    <location>
        <begin position="282"/>
        <end position="293"/>
    </location>
</feature>
<dbReference type="AlphaFoldDB" id="K5X7G0"/>
<feature type="compositionally biased region" description="Basic and acidic residues" evidence="8">
    <location>
        <begin position="192"/>
        <end position="203"/>
    </location>
</feature>
<dbReference type="EMBL" id="JH971385">
    <property type="protein sequence ID" value="EKM83851.1"/>
    <property type="molecule type" value="Genomic_DNA"/>
</dbReference>
<keyword evidence="4 7" id="KW-0539">Nucleus</keyword>
<dbReference type="STRING" id="597362.K5X7G0"/>
<evidence type="ECO:0000313" key="9">
    <source>
        <dbReference type="EMBL" id="EKM83851.1"/>
    </source>
</evidence>
<feature type="compositionally biased region" description="Acidic residues" evidence="8">
    <location>
        <begin position="425"/>
        <end position="436"/>
    </location>
</feature>
<dbReference type="KEGG" id="abp:AGABI1DRAFT117323"/>
<evidence type="ECO:0000313" key="10">
    <source>
        <dbReference type="Proteomes" id="UP000008493"/>
    </source>
</evidence>
<evidence type="ECO:0000256" key="3">
    <source>
        <dbReference type="ARBA" id="ARBA00022552"/>
    </source>
</evidence>
<feature type="compositionally biased region" description="Basic and acidic residues" evidence="8">
    <location>
        <begin position="296"/>
        <end position="308"/>
    </location>
</feature>
<keyword evidence="3 7" id="KW-0698">rRNA processing</keyword>
<dbReference type="eggNOG" id="KOG2600">
    <property type="taxonomic scope" value="Eukaryota"/>
</dbReference>
<name>K5X7G0_AGABU</name>
<reference evidence="10" key="1">
    <citation type="journal article" date="2012" name="Proc. Natl. Acad. Sci. U.S.A.">
        <title>Genome sequence of the button mushroom Agaricus bisporus reveals mechanisms governing adaptation to a humic-rich ecological niche.</title>
        <authorList>
            <person name="Morin E."/>
            <person name="Kohler A."/>
            <person name="Baker A.R."/>
            <person name="Foulongne-Oriol M."/>
            <person name="Lombard V."/>
            <person name="Nagy L.G."/>
            <person name="Ohm R.A."/>
            <person name="Patyshakuliyeva A."/>
            <person name="Brun A."/>
            <person name="Aerts A.L."/>
            <person name="Bailey A.M."/>
            <person name="Billette C."/>
            <person name="Coutinho P.M."/>
            <person name="Deakin G."/>
            <person name="Doddapaneni H."/>
            <person name="Floudas D."/>
            <person name="Grimwood J."/>
            <person name="Hilden K."/>
            <person name="Kuees U."/>
            <person name="LaButti K.M."/>
            <person name="Lapidus A."/>
            <person name="Lindquist E.A."/>
            <person name="Lucas S.M."/>
            <person name="Murat C."/>
            <person name="Riley R.W."/>
            <person name="Salamov A.A."/>
            <person name="Schmutz J."/>
            <person name="Subramanian V."/>
            <person name="Woesten H.A.B."/>
            <person name="Xu J."/>
            <person name="Eastwood D.C."/>
            <person name="Foster G.D."/>
            <person name="Sonnenberg A.S."/>
            <person name="Cullen D."/>
            <person name="de Vries R.P."/>
            <person name="Lundell T."/>
            <person name="Hibbett D.S."/>
            <person name="Henrissat B."/>
            <person name="Burton K.S."/>
            <person name="Kerrigan R.W."/>
            <person name="Challen M.P."/>
            <person name="Grigoriev I.V."/>
            <person name="Martin F."/>
        </authorList>
    </citation>
    <scope>NUCLEOTIDE SEQUENCE [LARGE SCALE GENOMIC DNA]</scope>
    <source>
        <strain evidence="10">JB137-S8 / ATCC MYA-4627 / FGSC 10392</strain>
    </source>
</reference>
<dbReference type="GO" id="GO:0032040">
    <property type="term" value="C:small-subunit processome"/>
    <property type="evidence" value="ECO:0007669"/>
    <property type="project" value="TreeGrafter"/>
</dbReference>
<dbReference type="OrthoDB" id="445326at2759"/>
<evidence type="ECO:0000256" key="5">
    <source>
        <dbReference type="ARBA" id="ARBA00023274"/>
    </source>
</evidence>
<dbReference type="Pfam" id="PF04006">
    <property type="entry name" value="Mpp10"/>
    <property type="match status" value="1"/>
</dbReference>
<feature type="compositionally biased region" description="Polar residues" evidence="8">
    <location>
        <begin position="61"/>
        <end position="79"/>
    </location>
</feature>
<dbReference type="GO" id="GO:0006364">
    <property type="term" value="P:rRNA processing"/>
    <property type="evidence" value="ECO:0007669"/>
    <property type="project" value="UniProtKB-KW"/>
</dbReference>
<comment type="similarity">
    <text evidence="6 7">Belongs to the MPP10 family.</text>
</comment>